<dbReference type="InterPro" id="IPR036770">
    <property type="entry name" value="Ankyrin_rpt-contain_sf"/>
</dbReference>
<dbReference type="PANTHER" id="PTHR24198">
    <property type="entry name" value="ANKYRIN REPEAT AND PROTEIN KINASE DOMAIN-CONTAINING PROTEIN"/>
    <property type="match status" value="1"/>
</dbReference>
<dbReference type="OrthoDB" id="341259at2759"/>
<evidence type="ECO:0000313" key="5">
    <source>
        <dbReference type="EMBL" id="TEY48072.1"/>
    </source>
</evidence>
<evidence type="ECO:0000256" key="4">
    <source>
        <dbReference type="SAM" id="MobiDB-lite"/>
    </source>
</evidence>
<gene>
    <name evidence="5" type="ORF">BOTCAL_0298g00130</name>
</gene>
<dbReference type="PRINTS" id="PR01415">
    <property type="entry name" value="ANKYRIN"/>
</dbReference>
<reference evidence="5 6" key="1">
    <citation type="submission" date="2017-11" db="EMBL/GenBank/DDBJ databases">
        <title>Comparative genomics of Botrytis spp.</title>
        <authorList>
            <person name="Valero-Jimenez C.A."/>
            <person name="Tapia P."/>
            <person name="Veloso J."/>
            <person name="Silva-Moreno E."/>
            <person name="Staats M."/>
            <person name="Valdes J.H."/>
            <person name="Van Kan J.A.L."/>
        </authorList>
    </citation>
    <scope>NUCLEOTIDE SEQUENCE [LARGE SCALE GENOMIC DNA]</scope>
    <source>
        <strain evidence="5 6">MUCL2830</strain>
    </source>
</reference>
<dbReference type="STRING" id="38488.A0A4Y8CVB9"/>
<accession>A0A4Y8CVB9</accession>
<feature type="repeat" description="ANK" evidence="3">
    <location>
        <begin position="1309"/>
        <end position="1341"/>
    </location>
</feature>
<keyword evidence="2 3" id="KW-0040">ANK repeat</keyword>
<dbReference type="Proteomes" id="UP000297299">
    <property type="component" value="Unassembled WGS sequence"/>
</dbReference>
<sequence length="1664" mass="187560">MAGLQVVINPSNTEIDADVIAVHGLNGNEKDTWELNGDIDHSPLAEEWFRYFGRPRICTYGYNIASDSSNLFVRQGLRDEATRLLNALTKLRNDGPKAGNNNANFTLTEDFIYAMVCLVEDVNLQFLATGLQYRVALANVSSVSEQLKESIFLENETTLAMINMSDMTRRRKHVVTDNSHIRIAQDSLPRPLNVRWDEMVDYVADIDYPVERLMLPHKSIIDLQLCKTACLTNTEDAIFQNDKYLNWMKRSGIALLTIQGLEDTERMTSAIVRHLDRSASNNLTLACKYTGKIHPSNWISRLLFTSSIFGDDYAPTKEALEEFWIQIKDLAGPSPQQILHLWRKTLLSYNGNTFWVLQDVDSVLEALRELFGSLAVLGASSEPRLKIIIVAKTEVKIQVDSLPSEIIKIKETQNSSQPTEKLQRAQCEPESHGSKITSLAKRGDTESSISGKENLKLFDEETEVLKLVLQRPQLYTSQSIIRRRLSQCHEPAIREANLHWLRSLDSKLVSSEIERLVSNSFLLNSMESPSVIFKRIMNSLRFKNIAEQILEFMLHSFRSLTVGELSDLIISESIRQESEATSWSYILSESGLFPVILVISHDRVQFSQECFRQLAFSHMRNSHTDHLDEKTTALSHYRIAAICVGYIQSAHRGNLNQGRTVDKGQHHEFHTEFLSYAAIYWPNHSKLAGDSVSPEIEPFKTFIEQQDSLEYWVNVYRDNLGSLEAEPEKVSLVSPLSIFTESGLENMLSGTILHFQNMPNLSKKCLFALELAAKNGHFQIIQRLLMSNFDGEAALDKAIALSIGWQHTDAAISLVRYAYNAPRRLTNPSKALSGAILMGMSEVVSLLISLMVDNDQNYEGIDLFRVAGISGRVEIALDHGHYELLHFLVNREFVNFNITQNPQQLKDEIEQDTRSIHGDINSEDFRDLLRRAAILGQFKILESLLMIAESRDKEYRNFLVEIIELSIQHRQRKCFEVSNQAILKLDQPDESGYGFDTFSLMQIAVHNADINMFQKMLDLHWPFDKSSLEYLFKKEVGSMEETDGSLDLLKILLDRAKEIFSHQNLGYTLANALSQAAINDRKTIARWLIESGASVDLAFEFTWVFESSPVTCLFYAVYLGKLNLVTLLLEAKANPNADSGHPKGWKALHAAYDSVEVTRLLIGFKADINSKTEDGKTPLFLALEKGFFETAKELLKHGPELNISIEGDTELSLALKSSSKEAGDIFNTLVDAGANPFLHSTADISHPFLHSCVRSSNLEVLKRLLLLNFSLEDDETKDTALNSIASATETSVIDLLVKRGASIFTRNENGYTPLVIAVKEGNIEVTKYLISLGANINDATDKTNTPIHISCLYGDLEMVELLLEKGADVNEASNDILGTPFQAALLREPKDPAIITYLLKHKEFEPNQKSSWWGCNLNLACLSADIEVVNELLELKATVEVEDHVGRSPIHFALYRTVEHIKRITEAYSKDTDPLAAKDHMRRNALHFAVVSGRLDVVHHVLKEHADFVNEVDIDDWTPLLWAIRDCALWDTESDQKAAIIDELLGHGASLLVKGRGSDRDWTPLTLAKYYGLGNEIEEKLKPSVAIVNSSPDKNLWEKLLNEKHGFKKGLKVNGYCDACLMLPEDSESERTSGSMLDERNEILEDGDEASEGVVDVDEYFEEY</sequence>
<feature type="repeat" description="ANK" evidence="3">
    <location>
        <begin position="1174"/>
        <end position="1206"/>
    </location>
</feature>
<keyword evidence="1" id="KW-0677">Repeat</keyword>
<name>A0A4Y8CVB9_9HELO</name>
<dbReference type="EMBL" id="PHWZ01000297">
    <property type="protein sequence ID" value="TEY48072.1"/>
    <property type="molecule type" value="Genomic_DNA"/>
</dbReference>
<dbReference type="Pfam" id="PF12796">
    <property type="entry name" value="Ank_2"/>
    <property type="match status" value="3"/>
</dbReference>
<protein>
    <submittedName>
        <fullName evidence="5">Uncharacterized protein</fullName>
    </submittedName>
</protein>
<organism evidence="5 6">
    <name type="scientific">Botryotinia calthae</name>
    <dbReference type="NCBI Taxonomy" id="38488"/>
    <lineage>
        <taxon>Eukaryota</taxon>
        <taxon>Fungi</taxon>
        <taxon>Dikarya</taxon>
        <taxon>Ascomycota</taxon>
        <taxon>Pezizomycotina</taxon>
        <taxon>Leotiomycetes</taxon>
        <taxon>Helotiales</taxon>
        <taxon>Sclerotiniaceae</taxon>
        <taxon>Botryotinia</taxon>
    </lineage>
</organism>
<dbReference type="PROSITE" id="PS50297">
    <property type="entry name" value="ANK_REP_REGION"/>
    <property type="match status" value="3"/>
</dbReference>
<dbReference type="InterPro" id="IPR002110">
    <property type="entry name" value="Ankyrin_rpt"/>
</dbReference>
<feature type="region of interest" description="Disordered" evidence="4">
    <location>
        <begin position="1628"/>
        <end position="1651"/>
    </location>
</feature>
<proteinExistence type="predicted"/>
<feature type="region of interest" description="Disordered" evidence="4">
    <location>
        <begin position="412"/>
        <end position="447"/>
    </location>
</feature>
<evidence type="ECO:0000256" key="1">
    <source>
        <dbReference type="ARBA" id="ARBA00022737"/>
    </source>
</evidence>
<dbReference type="PANTHER" id="PTHR24198:SF165">
    <property type="entry name" value="ANKYRIN REPEAT-CONTAINING PROTEIN-RELATED"/>
    <property type="match status" value="1"/>
</dbReference>
<dbReference type="Gene3D" id="1.25.40.20">
    <property type="entry name" value="Ankyrin repeat-containing domain"/>
    <property type="match status" value="4"/>
</dbReference>
<dbReference type="SUPFAM" id="SSF48403">
    <property type="entry name" value="Ankyrin repeat"/>
    <property type="match status" value="3"/>
</dbReference>
<feature type="compositionally biased region" description="Basic and acidic residues" evidence="4">
    <location>
        <begin position="421"/>
        <end position="433"/>
    </location>
</feature>
<evidence type="ECO:0000256" key="3">
    <source>
        <dbReference type="PROSITE-ProRule" id="PRU00023"/>
    </source>
</evidence>
<dbReference type="SMART" id="SM00248">
    <property type="entry name" value="ANK"/>
    <property type="match status" value="15"/>
</dbReference>
<comment type="caution">
    <text evidence="5">The sequence shown here is derived from an EMBL/GenBank/DDBJ whole genome shotgun (WGS) entry which is preliminary data.</text>
</comment>
<dbReference type="Pfam" id="PF00023">
    <property type="entry name" value="Ank"/>
    <property type="match status" value="1"/>
</dbReference>
<evidence type="ECO:0000313" key="6">
    <source>
        <dbReference type="Proteomes" id="UP000297299"/>
    </source>
</evidence>
<dbReference type="PROSITE" id="PS50088">
    <property type="entry name" value="ANK_REPEAT"/>
    <property type="match status" value="3"/>
</dbReference>
<evidence type="ECO:0000256" key="2">
    <source>
        <dbReference type="ARBA" id="ARBA00023043"/>
    </source>
</evidence>
<keyword evidence="6" id="KW-1185">Reference proteome</keyword>
<feature type="repeat" description="ANK" evidence="3">
    <location>
        <begin position="1342"/>
        <end position="1374"/>
    </location>
</feature>